<evidence type="ECO:0000256" key="1">
    <source>
        <dbReference type="ARBA" id="ARBA00004651"/>
    </source>
</evidence>
<keyword evidence="4" id="KW-1003">Cell membrane</keyword>
<protein>
    <submittedName>
        <fullName evidence="10">ABC transporter permease</fullName>
    </submittedName>
</protein>
<dbReference type="Gene3D" id="1.10.3720.10">
    <property type="entry name" value="MetI-like"/>
    <property type="match status" value="1"/>
</dbReference>
<feature type="domain" description="ABC transmembrane type-1" evidence="9">
    <location>
        <begin position="69"/>
        <end position="276"/>
    </location>
</feature>
<evidence type="ECO:0000256" key="6">
    <source>
        <dbReference type="ARBA" id="ARBA00022989"/>
    </source>
</evidence>
<feature type="transmembrane region" description="Helical" evidence="8">
    <location>
        <begin position="104"/>
        <end position="127"/>
    </location>
</feature>
<evidence type="ECO:0000259" key="9">
    <source>
        <dbReference type="PROSITE" id="PS50928"/>
    </source>
</evidence>
<sequence length="294" mass="32603">MARIRSDSRSELDLVAILCLTPSLLYVLAMFVYPFLYGIYISLQPKKRDVGMFSNYVAFFNDAYQYNTIKTTFMLALPTTIAVVLVALFLAYGMRRGIWFERTITTILVLPISLGVVFLSEGILGFYGHNGWLNQLLLAVGLIQNPLELTHNSIGVIFSLFMQNFPFCFLMLLGYISGIDPSLESSARMLGAGPWTIFRRVMFPLIAPGLIIAFALVFVMSFAVFPSAVMVGQPAGSTRTISIAAYQQAFEQYDMSYASAIAVIMGLCQLVALVVIVLVRRRMTIATTMGVGKR</sequence>
<reference evidence="10 11" key="1">
    <citation type="submission" date="2014-09" db="EMBL/GenBank/DDBJ databases">
        <title>Draft genome of Bradyrhizobium japonicum Is-34.</title>
        <authorList>
            <person name="Tsurumaru H."/>
            <person name="Yamakawa T."/>
            <person name="Hashimoto S."/>
            <person name="Okizaki K."/>
            <person name="Kanesaki Y."/>
            <person name="Yoshikawa H."/>
            <person name="Yajima S."/>
        </authorList>
    </citation>
    <scope>NUCLEOTIDE SEQUENCE [LARGE SCALE GENOMIC DNA]</scope>
    <source>
        <strain evidence="10 11">Is-34</strain>
    </source>
</reference>
<evidence type="ECO:0000313" key="11">
    <source>
        <dbReference type="Proteomes" id="UP000030377"/>
    </source>
</evidence>
<evidence type="ECO:0000313" key="10">
    <source>
        <dbReference type="EMBL" id="KGT76685.1"/>
    </source>
</evidence>
<name>A0A0A3XQL4_BRAJP</name>
<dbReference type="PANTHER" id="PTHR42929">
    <property type="entry name" value="INNER MEMBRANE ABC TRANSPORTER PERMEASE PROTEIN YDCU-RELATED-RELATED"/>
    <property type="match status" value="1"/>
</dbReference>
<dbReference type="InterPro" id="IPR035906">
    <property type="entry name" value="MetI-like_sf"/>
</dbReference>
<evidence type="ECO:0000256" key="5">
    <source>
        <dbReference type="ARBA" id="ARBA00022692"/>
    </source>
</evidence>
<proteinExistence type="inferred from homology"/>
<evidence type="ECO:0000256" key="8">
    <source>
        <dbReference type="RuleBase" id="RU363032"/>
    </source>
</evidence>
<dbReference type="EMBL" id="JRPN01000020">
    <property type="protein sequence ID" value="KGT76685.1"/>
    <property type="molecule type" value="Genomic_DNA"/>
</dbReference>
<evidence type="ECO:0000256" key="3">
    <source>
        <dbReference type="ARBA" id="ARBA00022448"/>
    </source>
</evidence>
<keyword evidence="3 8" id="KW-0813">Transport</keyword>
<evidence type="ECO:0000256" key="4">
    <source>
        <dbReference type="ARBA" id="ARBA00022475"/>
    </source>
</evidence>
<feature type="transmembrane region" description="Helical" evidence="8">
    <location>
        <begin position="154"/>
        <end position="176"/>
    </location>
</feature>
<feature type="transmembrane region" description="Helical" evidence="8">
    <location>
        <begin position="257"/>
        <end position="279"/>
    </location>
</feature>
<evidence type="ECO:0000256" key="7">
    <source>
        <dbReference type="ARBA" id="ARBA00023136"/>
    </source>
</evidence>
<comment type="similarity">
    <text evidence="2">Belongs to the binding-protein-dependent transport system permease family. CysTW subfamily.</text>
</comment>
<dbReference type="SUPFAM" id="SSF161098">
    <property type="entry name" value="MetI-like"/>
    <property type="match status" value="1"/>
</dbReference>
<keyword evidence="5 8" id="KW-0812">Transmembrane</keyword>
<dbReference type="RefSeq" id="WP_041957855.1">
    <property type="nucleotide sequence ID" value="NZ_CP126005.1"/>
</dbReference>
<dbReference type="Proteomes" id="UP000030377">
    <property type="component" value="Unassembled WGS sequence"/>
</dbReference>
<dbReference type="Pfam" id="PF00528">
    <property type="entry name" value="BPD_transp_1"/>
    <property type="match status" value="1"/>
</dbReference>
<dbReference type="GO" id="GO:0005886">
    <property type="term" value="C:plasma membrane"/>
    <property type="evidence" value="ECO:0007669"/>
    <property type="project" value="UniProtKB-SubCell"/>
</dbReference>
<feature type="transmembrane region" description="Helical" evidence="8">
    <location>
        <begin position="12"/>
        <end position="36"/>
    </location>
</feature>
<dbReference type="InterPro" id="IPR000515">
    <property type="entry name" value="MetI-like"/>
</dbReference>
<evidence type="ECO:0000256" key="2">
    <source>
        <dbReference type="ARBA" id="ARBA00007069"/>
    </source>
</evidence>
<dbReference type="PANTHER" id="PTHR42929:SF1">
    <property type="entry name" value="INNER MEMBRANE ABC TRANSPORTER PERMEASE PROTEIN YDCU-RELATED"/>
    <property type="match status" value="1"/>
</dbReference>
<organism evidence="10 11">
    <name type="scientific">Bradyrhizobium japonicum</name>
    <dbReference type="NCBI Taxonomy" id="375"/>
    <lineage>
        <taxon>Bacteria</taxon>
        <taxon>Pseudomonadati</taxon>
        <taxon>Pseudomonadota</taxon>
        <taxon>Alphaproteobacteria</taxon>
        <taxon>Hyphomicrobiales</taxon>
        <taxon>Nitrobacteraceae</taxon>
        <taxon>Bradyrhizobium</taxon>
    </lineage>
</organism>
<keyword evidence="7 8" id="KW-0472">Membrane</keyword>
<dbReference type="GO" id="GO:0055085">
    <property type="term" value="P:transmembrane transport"/>
    <property type="evidence" value="ECO:0007669"/>
    <property type="project" value="InterPro"/>
</dbReference>
<keyword evidence="6 8" id="KW-1133">Transmembrane helix</keyword>
<comment type="caution">
    <text evidence="10">The sequence shown here is derived from an EMBL/GenBank/DDBJ whole genome shotgun (WGS) entry which is preliminary data.</text>
</comment>
<dbReference type="STRING" id="375.BKD09_RS29435"/>
<comment type="subcellular location">
    <subcellularLocation>
        <location evidence="1 8">Cell membrane</location>
        <topology evidence="1 8">Multi-pass membrane protein</topology>
    </subcellularLocation>
</comment>
<dbReference type="AlphaFoldDB" id="A0A0A3XQL4"/>
<accession>A0A0A3XQL4</accession>
<feature type="transmembrane region" description="Helical" evidence="8">
    <location>
        <begin position="197"/>
        <end position="225"/>
    </location>
</feature>
<gene>
    <name evidence="10" type="ORF">MA20_28390</name>
</gene>
<feature type="transmembrane region" description="Helical" evidence="8">
    <location>
        <begin position="73"/>
        <end position="92"/>
    </location>
</feature>
<dbReference type="CDD" id="cd06261">
    <property type="entry name" value="TM_PBP2"/>
    <property type="match status" value="1"/>
</dbReference>
<dbReference type="PROSITE" id="PS50928">
    <property type="entry name" value="ABC_TM1"/>
    <property type="match status" value="1"/>
</dbReference>